<dbReference type="InterPro" id="IPR003309">
    <property type="entry name" value="SCAN_dom"/>
</dbReference>
<evidence type="ECO:0000313" key="3">
    <source>
        <dbReference type="Proteomes" id="UP001335648"/>
    </source>
</evidence>
<dbReference type="PANTHER" id="PTHR46888">
    <property type="entry name" value="ZINC KNUCKLE DOMAINCONTAINING PROTEIN-RELATED"/>
    <property type="match status" value="1"/>
</dbReference>
<dbReference type="Proteomes" id="UP001335648">
    <property type="component" value="Unassembled WGS sequence"/>
</dbReference>
<organism evidence="2 3">
    <name type="scientific">Champsocephalus esox</name>
    <name type="common">pike icefish</name>
    <dbReference type="NCBI Taxonomy" id="159716"/>
    <lineage>
        <taxon>Eukaryota</taxon>
        <taxon>Metazoa</taxon>
        <taxon>Chordata</taxon>
        <taxon>Craniata</taxon>
        <taxon>Vertebrata</taxon>
        <taxon>Euteleostomi</taxon>
        <taxon>Actinopterygii</taxon>
        <taxon>Neopterygii</taxon>
        <taxon>Teleostei</taxon>
        <taxon>Neoteleostei</taxon>
        <taxon>Acanthomorphata</taxon>
        <taxon>Eupercaria</taxon>
        <taxon>Perciformes</taxon>
        <taxon>Notothenioidei</taxon>
        <taxon>Channichthyidae</taxon>
        <taxon>Champsocephalus</taxon>
    </lineage>
</organism>
<dbReference type="EMBL" id="JAULUE010002064">
    <property type="protein sequence ID" value="KAK5879880.1"/>
    <property type="molecule type" value="Genomic_DNA"/>
</dbReference>
<dbReference type="PROSITE" id="PS50804">
    <property type="entry name" value="SCAN_BOX"/>
    <property type="match status" value="1"/>
</dbReference>
<gene>
    <name evidence="2" type="ORF">CesoFtcFv8_022958</name>
</gene>
<proteinExistence type="predicted"/>
<accession>A0AAN8B7E7</accession>
<protein>
    <recommendedName>
        <fullName evidence="1">SCAN box domain-containing protein</fullName>
    </recommendedName>
</protein>
<sequence length="276" mass="31608">MVPVLSGLGVGLSFKEQKELLMLHLERDVEIEKLRQNARLQEAEMAQVQDRQKLDLERYRLELMSEGKLPPETRRAAETVGQVPVNQAFDIAVSLRIVLRFNEKDPDILFVLFERLAEARDWSDVERTLLLQCVFTGKAQEAFAAMTAEDSSNYQLVKAAVLQAFELVPEAYRQRFRLLRKEKQSHMEFARDITTSLNRWCVSSQVKTLEDLQELILLEQFKSTLPDRVVTYINEQKVNLVSEAAKLADEFTLTHKVFFGDGRGDAGYKESSTGAH</sequence>
<evidence type="ECO:0000313" key="2">
    <source>
        <dbReference type="EMBL" id="KAK5879880.1"/>
    </source>
</evidence>
<dbReference type="Gene3D" id="1.10.4020.10">
    <property type="entry name" value="DNA breaking-rejoining enzymes"/>
    <property type="match status" value="1"/>
</dbReference>
<comment type="caution">
    <text evidence="2">The sequence shown here is derived from an EMBL/GenBank/DDBJ whole genome shotgun (WGS) entry which is preliminary data.</text>
</comment>
<dbReference type="AlphaFoldDB" id="A0AAN8B7E7"/>
<keyword evidence="3" id="KW-1185">Reference proteome</keyword>
<dbReference type="InterPro" id="IPR038269">
    <property type="entry name" value="SCAN_sf"/>
</dbReference>
<dbReference type="SUPFAM" id="SSF47353">
    <property type="entry name" value="Retrovirus capsid dimerization domain-like"/>
    <property type="match status" value="1"/>
</dbReference>
<feature type="domain" description="SCAN box" evidence="1">
    <location>
        <begin position="173"/>
        <end position="251"/>
    </location>
</feature>
<dbReference type="PANTHER" id="PTHR46888:SF13">
    <property type="entry name" value="RIBONUCLEASE H"/>
    <property type="match status" value="1"/>
</dbReference>
<name>A0AAN8B7E7_9TELE</name>
<evidence type="ECO:0000259" key="1">
    <source>
        <dbReference type="PROSITE" id="PS50804"/>
    </source>
</evidence>
<dbReference type="Pfam" id="PF02023">
    <property type="entry name" value="SCAN"/>
    <property type="match status" value="1"/>
</dbReference>
<reference evidence="2 3" key="1">
    <citation type="journal article" date="2023" name="Mol. Biol. Evol.">
        <title>Genomics of Secondarily Temperate Adaptation in the Only Non-Antarctic Icefish.</title>
        <authorList>
            <person name="Rivera-Colon A.G."/>
            <person name="Rayamajhi N."/>
            <person name="Minhas B.F."/>
            <person name="Madrigal G."/>
            <person name="Bilyk K.T."/>
            <person name="Yoon V."/>
            <person name="Hune M."/>
            <person name="Gregory S."/>
            <person name="Cheng C.H.C."/>
            <person name="Catchen J.M."/>
        </authorList>
    </citation>
    <scope>NUCLEOTIDE SEQUENCE [LARGE SCALE GENOMIC DNA]</scope>
    <source>
        <strain evidence="2">JC2023a</strain>
    </source>
</reference>